<evidence type="ECO:0000256" key="1">
    <source>
        <dbReference type="SAM" id="MobiDB-lite"/>
    </source>
</evidence>
<keyword evidence="3" id="KW-1185">Reference proteome</keyword>
<comment type="caution">
    <text evidence="2">The sequence shown here is derived from an EMBL/GenBank/DDBJ whole genome shotgun (WGS) entry which is preliminary data.</text>
</comment>
<organism evidence="2 3">
    <name type="scientific">Upupa epops</name>
    <name type="common">Eurasian hoopoe</name>
    <dbReference type="NCBI Taxonomy" id="57439"/>
    <lineage>
        <taxon>Eukaryota</taxon>
        <taxon>Metazoa</taxon>
        <taxon>Chordata</taxon>
        <taxon>Craniata</taxon>
        <taxon>Vertebrata</taxon>
        <taxon>Euteleostomi</taxon>
        <taxon>Archelosauria</taxon>
        <taxon>Archosauria</taxon>
        <taxon>Dinosauria</taxon>
        <taxon>Saurischia</taxon>
        <taxon>Theropoda</taxon>
        <taxon>Coelurosauria</taxon>
        <taxon>Aves</taxon>
        <taxon>Neognathae</taxon>
        <taxon>Neoaves</taxon>
        <taxon>Telluraves</taxon>
        <taxon>Coraciimorphae</taxon>
        <taxon>Bucerotiformes</taxon>
        <taxon>Upupidae</taxon>
        <taxon>Upupa</taxon>
    </lineage>
</organism>
<proteinExistence type="predicted"/>
<feature type="region of interest" description="Disordered" evidence="1">
    <location>
        <begin position="99"/>
        <end position="118"/>
    </location>
</feature>
<dbReference type="SUPFAM" id="SSF52047">
    <property type="entry name" value="RNI-like"/>
    <property type="match status" value="1"/>
</dbReference>
<dbReference type="PANTHER" id="PTHR46984">
    <property type="entry name" value="LEUCINE-RICH REPEAT-CONTAINING PROTEIN 71"/>
    <property type="match status" value="1"/>
</dbReference>
<protein>
    <submittedName>
        <fullName evidence="2">LRC71 protein</fullName>
    </submittedName>
</protein>
<dbReference type="SMART" id="SM00368">
    <property type="entry name" value="LRR_RI"/>
    <property type="match status" value="2"/>
</dbReference>
<dbReference type="Gene3D" id="3.80.10.10">
    <property type="entry name" value="Ribonuclease Inhibitor"/>
    <property type="match status" value="1"/>
</dbReference>
<sequence length="242" mass="25805">TLSLEGNPLPEPAFHMLMAGDNSFNHISDQGAAAIAEGLRLNRSLLSLSLANNDIGDAGATKLAEVLGPFTLTHAEVVQRRRLLLAKASGWSRTILKVPDGSSEGPSGHHSNIAANKLHPAKLGKAPLKKKVRWGGSPPNTLACVSISPPWGGHKPLPFPTAGGITEGDPARLLLVQPLLEEAREQQGTVVMPGNRALLNLNLSYNRVTERSLGTFVAALEEQQREKRPEVPGQQGLRCLSL</sequence>
<dbReference type="InterPro" id="IPR001611">
    <property type="entry name" value="Leu-rich_rpt"/>
</dbReference>
<dbReference type="PANTHER" id="PTHR46984:SF1">
    <property type="entry name" value="LEUCINE-RICH REPEAT-CONTAINING PROTEIN 71"/>
    <property type="match status" value="1"/>
</dbReference>
<accession>A0A7K6AIX6</accession>
<evidence type="ECO:0000313" key="2">
    <source>
        <dbReference type="EMBL" id="NWU89329.1"/>
    </source>
</evidence>
<feature type="non-terminal residue" evidence="2">
    <location>
        <position position="1"/>
    </location>
</feature>
<dbReference type="InterPro" id="IPR053040">
    <property type="entry name" value="LRR-containing_protein_71"/>
</dbReference>
<feature type="non-terminal residue" evidence="2">
    <location>
        <position position="242"/>
    </location>
</feature>
<evidence type="ECO:0000313" key="3">
    <source>
        <dbReference type="Proteomes" id="UP000544127"/>
    </source>
</evidence>
<dbReference type="Proteomes" id="UP000544127">
    <property type="component" value="Unassembled WGS sequence"/>
</dbReference>
<dbReference type="Pfam" id="PF13516">
    <property type="entry name" value="LRR_6"/>
    <property type="match status" value="2"/>
</dbReference>
<gene>
    <name evidence="2" type="primary">Lrrc71</name>
    <name evidence="2" type="ORF">UPUEPO_R05552</name>
</gene>
<dbReference type="OrthoDB" id="120976at2759"/>
<reference evidence="2 3" key="1">
    <citation type="submission" date="2019-09" db="EMBL/GenBank/DDBJ databases">
        <title>Bird 10,000 Genomes (B10K) Project - Family phase.</title>
        <authorList>
            <person name="Zhang G."/>
        </authorList>
    </citation>
    <scope>NUCLEOTIDE SEQUENCE [LARGE SCALE GENOMIC DNA]</scope>
    <source>
        <strain evidence="2">B10K-DU-012-37</strain>
    </source>
</reference>
<name>A0A7K6AIX6_UPUEP</name>
<dbReference type="AlphaFoldDB" id="A0A7K6AIX6"/>
<dbReference type="EMBL" id="VZRI01001077">
    <property type="protein sequence ID" value="NWU89329.1"/>
    <property type="molecule type" value="Genomic_DNA"/>
</dbReference>
<dbReference type="InterPro" id="IPR032675">
    <property type="entry name" value="LRR_dom_sf"/>
</dbReference>